<dbReference type="OrthoDB" id="5464673at2"/>
<dbReference type="SUPFAM" id="SSF57938">
    <property type="entry name" value="DnaJ/Hsp40 cysteine-rich domain"/>
    <property type="match status" value="1"/>
</dbReference>
<keyword evidence="3" id="KW-1185">Reference proteome</keyword>
<dbReference type="Gene3D" id="1.25.40.10">
    <property type="entry name" value="Tetratricopeptide repeat domain"/>
    <property type="match status" value="1"/>
</dbReference>
<sequence length="577" mass="66905">MKNILFPFLSLILIAGVNAQVSTNEIAKLYFIEAEKQFNQTNWEEALKYISKTEKSLKSTNGRILNLKVKTLFNSGEFREAQASLDLFINNYSNSVTPELRNETMSYFIKLEKYFEKKGEEEKRIEKVRKEKEESLKYYTYESCSNYRCESGKIEESHSKKCYSCDGDGLKTKYDYVQAFANGLNGTNKNTSYTVKCSVCKGSGKINFTRKVKCNVCNGSAKVLGYVGSYDLSNEEVKDAISNHREKIDHFIRVKEAFSNNSELSFYPLKDFETNKIGFCDRDLNLSIPHKYGYAKIIEKDLAIVSKDEKSGVINSNGKIVIPLKYNELKKISNNSLLINEVYGDYFISDYKGKPKSTAFQDYLLLTGFYLVVQSESEYEILNFEGQIMDDAIYQDIIIINKNPFIIACQKLDEWKLLRLNKTIEDLYPESYAEIDSYKLNGKILILLKGEKTKLAKSDGSLVSNEEFEEIQINQDIGLVKLKKNQEYGFYDVSKDIMIYPKYTDLLLNKKFRNRIIVKKNEVFGVVNSYDKEIIEPMFYKIWFETGGKKFIAQRKEKSRKRYLYDLHGNYLGSYRE</sequence>
<evidence type="ECO:0000313" key="3">
    <source>
        <dbReference type="Proteomes" id="UP000315540"/>
    </source>
</evidence>
<accession>A0A504JF94</accession>
<comment type="caution">
    <text evidence="2">The sequence shown here is derived from an EMBL/GenBank/DDBJ whole genome shotgun (WGS) entry which is preliminary data.</text>
</comment>
<dbReference type="PANTHER" id="PTHR37841:SF1">
    <property type="entry name" value="DUF3298 DOMAIN-CONTAINING PROTEIN"/>
    <property type="match status" value="1"/>
</dbReference>
<dbReference type="InterPro" id="IPR032774">
    <property type="entry name" value="WG_beta_rep"/>
</dbReference>
<gene>
    <name evidence="2" type="ORF">FHK87_06015</name>
</gene>
<dbReference type="Proteomes" id="UP000315540">
    <property type="component" value="Unassembled WGS sequence"/>
</dbReference>
<name>A0A504JF94_9FLAO</name>
<dbReference type="RefSeq" id="WP_140591417.1">
    <property type="nucleotide sequence ID" value="NZ_VFWZ01000002.1"/>
</dbReference>
<evidence type="ECO:0000313" key="2">
    <source>
        <dbReference type="EMBL" id="TPN87145.1"/>
    </source>
</evidence>
<evidence type="ECO:0008006" key="4">
    <source>
        <dbReference type="Google" id="ProtNLM"/>
    </source>
</evidence>
<dbReference type="EMBL" id="VFWZ01000002">
    <property type="protein sequence ID" value="TPN87145.1"/>
    <property type="molecule type" value="Genomic_DNA"/>
</dbReference>
<dbReference type="InterPro" id="IPR011990">
    <property type="entry name" value="TPR-like_helical_dom_sf"/>
</dbReference>
<dbReference type="InterPro" id="IPR036410">
    <property type="entry name" value="HSP_DnaJ_Cys-rich_dom_sf"/>
</dbReference>
<proteinExistence type="predicted"/>
<feature type="signal peptide" evidence="1">
    <location>
        <begin position="1"/>
        <end position="19"/>
    </location>
</feature>
<feature type="chain" id="PRO_5021219751" description="WG repeat-containing protein" evidence="1">
    <location>
        <begin position="20"/>
        <end position="577"/>
    </location>
</feature>
<dbReference type="PANTHER" id="PTHR37841">
    <property type="entry name" value="GLR2918 PROTEIN"/>
    <property type="match status" value="1"/>
</dbReference>
<dbReference type="Pfam" id="PF14903">
    <property type="entry name" value="WG_beta_rep"/>
    <property type="match status" value="2"/>
</dbReference>
<dbReference type="Gene3D" id="6.20.20.10">
    <property type="match status" value="1"/>
</dbReference>
<dbReference type="AlphaFoldDB" id="A0A504JF94"/>
<reference evidence="2 3" key="1">
    <citation type="submission" date="2019-06" db="EMBL/GenBank/DDBJ databases">
        <authorList>
            <person name="Meng X."/>
        </authorList>
    </citation>
    <scope>NUCLEOTIDE SEQUENCE [LARGE SCALE GENOMIC DNA]</scope>
    <source>
        <strain evidence="2 3">M625</strain>
    </source>
</reference>
<protein>
    <recommendedName>
        <fullName evidence="4">WG repeat-containing protein</fullName>
    </recommendedName>
</protein>
<evidence type="ECO:0000256" key="1">
    <source>
        <dbReference type="SAM" id="SignalP"/>
    </source>
</evidence>
<organism evidence="2 3">
    <name type="scientific">Aquimarina algicola</name>
    <dbReference type="NCBI Taxonomy" id="2589995"/>
    <lineage>
        <taxon>Bacteria</taxon>
        <taxon>Pseudomonadati</taxon>
        <taxon>Bacteroidota</taxon>
        <taxon>Flavobacteriia</taxon>
        <taxon>Flavobacteriales</taxon>
        <taxon>Flavobacteriaceae</taxon>
        <taxon>Aquimarina</taxon>
    </lineage>
</organism>
<keyword evidence="1" id="KW-0732">Signal</keyword>